<dbReference type="GO" id="GO:0005737">
    <property type="term" value="C:cytoplasm"/>
    <property type="evidence" value="ECO:0007669"/>
    <property type="project" value="TreeGrafter"/>
</dbReference>
<comment type="subcellular location">
    <subcellularLocation>
        <location evidence="1 11">Nucleus</location>
    </subcellularLocation>
</comment>
<dbReference type="CDD" id="cd18794">
    <property type="entry name" value="SF2_C_RecQ"/>
    <property type="match status" value="1"/>
</dbReference>
<dbReference type="OrthoDB" id="10261556at2759"/>
<dbReference type="eggNOG" id="KOG0351">
    <property type="taxonomic scope" value="Eukaryota"/>
</dbReference>
<evidence type="ECO:0000256" key="11">
    <source>
        <dbReference type="RuleBase" id="RU364117"/>
    </source>
</evidence>
<dbReference type="Gene3D" id="1.10.10.10">
    <property type="entry name" value="Winged helix-like DNA-binding domain superfamily/Winged helix DNA-binding domain"/>
    <property type="match status" value="1"/>
</dbReference>
<dbReference type="InterPro" id="IPR001650">
    <property type="entry name" value="Helicase_C-like"/>
</dbReference>
<keyword evidence="6 11" id="KW-0067">ATP-binding</keyword>
<dbReference type="Pfam" id="PF00271">
    <property type="entry name" value="Helicase_C"/>
    <property type="match status" value="1"/>
</dbReference>
<dbReference type="Pfam" id="PF16124">
    <property type="entry name" value="RecQ_Zn_bind"/>
    <property type="match status" value="1"/>
</dbReference>
<dbReference type="InterPro" id="IPR002121">
    <property type="entry name" value="HRDC_dom"/>
</dbReference>
<dbReference type="PROSITE" id="PS51194">
    <property type="entry name" value="HELICASE_CTER"/>
    <property type="match status" value="1"/>
</dbReference>
<dbReference type="SUPFAM" id="SSF47819">
    <property type="entry name" value="HRDC-like"/>
    <property type="match status" value="1"/>
</dbReference>
<evidence type="ECO:0000256" key="12">
    <source>
        <dbReference type="SAM" id="MobiDB-lite"/>
    </source>
</evidence>
<keyword evidence="5 11" id="KW-0347">Helicase</keyword>
<evidence type="ECO:0000256" key="9">
    <source>
        <dbReference type="ARBA" id="ARBA00023242"/>
    </source>
</evidence>
<keyword evidence="3 11" id="KW-0547">Nucleotide-binding</keyword>
<evidence type="ECO:0000256" key="10">
    <source>
        <dbReference type="ARBA" id="ARBA00034617"/>
    </source>
</evidence>
<name>B6AJ53_CRYMR</name>
<dbReference type="InterPro" id="IPR027417">
    <property type="entry name" value="P-loop_NTPase"/>
</dbReference>
<keyword evidence="4 11" id="KW-0378">Hydrolase</keyword>
<dbReference type="PROSITE" id="PS50967">
    <property type="entry name" value="HRDC"/>
    <property type="match status" value="1"/>
</dbReference>
<dbReference type="Pfam" id="PF00570">
    <property type="entry name" value="HRDC"/>
    <property type="match status" value="1"/>
</dbReference>
<comment type="catalytic activity">
    <reaction evidence="10 11">
        <text>Couples ATP hydrolysis with the unwinding of duplex DNA by translocating in the 3'-5' direction.</text>
        <dbReference type="EC" id="5.6.2.4"/>
    </reaction>
</comment>
<dbReference type="GO" id="GO:0043138">
    <property type="term" value="F:3'-5' DNA helicase activity"/>
    <property type="evidence" value="ECO:0007669"/>
    <property type="project" value="UniProtKB-EC"/>
</dbReference>
<keyword evidence="9 11" id="KW-0539">Nucleus</keyword>
<dbReference type="PROSITE" id="PS51192">
    <property type="entry name" value="HELICASE_ATP_BIND_1"/>
    <property type="match status" value="1"/>
</dbReference>
<keyword evidence="17" id="KW-1185">Reference proteome</keyword>
<comment type="catalytic activity">
    <reaction evidence="11">
        <text>ATP + H2O = ADP + phosphate + H(+)</text>
        <dbReference type="Rhea" id="RHEA:13065"/>
        <dbReference type="ChEBI" id="CHEBI:15377"/>
        <dbReference type="ChEBI" id="CHEBI:15378"/>
        <dbReference type="ChEBI" id="CHEBI:30616"/>
        <dbReference type="ChEBI" id="CHEBI:43474"/>
        <dbReference type="ChEBI" id="CHEBI:456216"/>
    </reaction>
</comment>
<evidence type="ECO:0000256" key="4">
    <source>
        <dbReference type="ARBA" id="ARBA00022801"/>
    </source>
</evidence>
<gene>
    <name evidence="16" type="ORF">CMU_020340</name>
</gene>
<dbReference type="InterPro" id="IPR044876">
    <property type="entry name" value="HRDC_dom_sf"/>
</dbReference>
<dbReference type="FunFam" id="3.40.50.300:FF:000296">
    <property type="entry name" value="ATP-dependent DNA helicase RecQ"/>
    <property type="match status" value="1"/>
</dbReference>
<evidence type="ECO:0000256" key="1">
    <source>
        <dbReference type="ARBA" id="ARBA00004123"/>
    </source>
</evidence>
<dbReference type="Gene3D" id="1.10.150.80">
    <property type="entry name" value="HRDC domain"/>
    <property type="match status" value="1"/>
</dbReference>
<dbReference type="STRING" id="441375.B6AJ53"/>
<evidence type="ECO:0000256" key="7">
    <source>
        <dbReference type="ARBA" id="ARBA00023125"/>
    </source>
</evidence>
<feature type="domain" description="HRDC" evidence="13">
    <location>
        <begin position="875"/>
        <end position="957"/>
    </location>
</feature>
<dbReference type="SMART" id="SM00490">
    <property type="entry name" value="HELICc"/>
    <property type="match status" value="1"/>
</dbReference>
<evidence type="ECO:0000313" key="17">
    <source>
        <dbReference type="Proteomes" id="UP000001460"/>
    </source>
</evidence>
<evidence type="ECO:0000256" key="2">
    <source>
        <dbReference type="ARBA" id="ARBA00005446"/>
    </source>
</evidence>
<protein>
    <recommendedName>
        <fullName evidence="11">ATP-dependent DNA helicase</fullName>
        <ecNumber evidence="11">5.6.2.4</ecNumber>
    </recommendedName>
</protein>
<dbReference type="GO" id="GO:0003677">
    <property type="term" value="F:DNA binding"/>
    <property type="evidence" value="ECO:0007669"/>
    <property type="project" value="UniProtKB-KW"/>
</dbReference>
<dbReference type="InterPro" id="IPR010997">
    <property type="entry name" value="HRDC-like_sf"/>
</dbReference>
<evidence type="ECO:0000259" key="15">
    <source>
        <dbReference type="PROSITE" id="PS51194"/>
    </source>
</evidence>
<evidence type="ECO:0000256" key="6">
    <source>
        <dbReference type="ARBA" id="ARBA00022840"/>
    </source>
</evidence>
<dbReference type="GO" id="GO:0009378">
    <property type="term" value="F:four-way junction helicase activity"/>
    <property type="evidence" value="ECO:0007669"/>
    <property type="project" value="TreeGrafter"/>
</dbReference>
<dbReference type="CDD" id="cd17920">
    <property type="entry name" value="DEXHc_RecQ"/>
    <property type="match status" value="1"/>
</dbReference>
<dbReference type="Proteomes" id="UP000001460">
    <property type="component" value="Unassembled WGS sequence"/>
</dbReference>
<feature type="domain" description="Helicase ATP-binding" evidence="14">
    <location>
        <begin position="229"/>
        <end position="410"/>
    </location>
</feature>
<dbReference type="GO" id="GO:0000724">
    <property type="term" value="P:double-strand break repair via homologous recombination"/>
    <property type="evidence" value="ECO:0007669"/>
    <property type="project" value="TreeGrafter"/>
</dbReference>
<evidence type="ECO:0000256" key="5">
    <source>
        <dbReference type="ARBA" id="ARBA00022806"/>
    </source>
</evidence>
<reference evidence="16" key="1">
    <citation type="submission" date="2008-06" db="EMBL/GenBank/DDBJ databases">
        <authorList>
            <person name="Lorenzi H."/>
            <person name="Inman J."/>
            <person name="Miller J."/>
            <person name="Schobel S."/>
            <person name="Amedeo P."/>
            <person name="Caler E.V."/>
            <person name="da Silva J."/>
        </authorList>
    </citation>
    <scope>NUCLEOTIDE SEQUENCE [LARGE SCALE GENOMIC DNA]</scope>
    <source>
        <strain evidence="16">RN66</strain>
    </source>
</reference>
<dbReference type="VEuPathDB" id="CryptoDB:CMU_020340"/>
<organism evidence="16 17">
    <name type="scientific">Cryptosporidium muris (strain RN66)</name>
    <dbReference type="NCBI Taxonomy" id="441375"/>
    <lineage>
        <taxon>Eukaryota</taxon>
        <taxon>Sar</taxon>
        <taxon>Alveolata</taxon>
        <taxon>Apicomplexa</taxon>
        <taxon>Conoidasida</taxon>
        <taxon>Coccidia</taxon>
        <taxon>Eucoccidiorida</taxon>
        <taxon>Eimeriorina</taxon>
        <taxon>Cryptosporidiidae</taxon>
        <taxon>Cryptosporidium</taxon>
    </lineage>
</organism>
<dbReference type="Gene3D" id="3.40.50.300">
    <property type="entry name" value="P-loop containing nucleotide triphosphate hydrolases"/>
    <property type="match status" value="2"/>
</dbReference>
<keyword evidence="7" id="KW-0238">DNA-binding</keyword>
<accession>B6AJ53</accession>
<evidence type="ECO:0000259" key="13">
    <source>
        <dbReference type="PROSITE" id="PS50967"/>
    </source>
</evidence>
<dbReference type="GO" id="GO:0005524">
    <property type="term" value="F:ATP binding"/>
    <property type="evidence" value="ECO:0007669"/>
    <property type="project" value="UniProtKB-KW"/>
</dbReference>
<comment type="similarity">
    <text evidence="2 11">Belongs to the helicase family. RecQ subfamily.</text>
</comment>
<dbReference type="GO" id="GO:0016887">
    <property type="term" value="F:ATP hydrolysis activity"/>
    <property type="evidence" value="ECO:0007669"/>
    <property type="project" value="RHEA"/>
</dbReference>
<dbReference type="RefSeq" id="XP_002142639.1">
    <property type="nucleotide sequence ID" value="XM_002142603.1"/>
</dbReference>
<dbReference type="InterPro" id="IPR014001">
    <property type="entry name" value="Helicase_ATP-bd"/>
</dbReference>
<keyword evidence="8" id="KW-0413">Isomerase</keyword>
<feature type="compositionally biased region" description="Polar residues" evidence="12">
    <location>
        <begin position="127"/>
        <end position="142"/>
    </location>
</feature>
<feature type="region of interest" description="Disordered" evidence="12">
    <location>
        <begin position="115"/>
        <end position="142"/>
    </location>
</feature>
<dbReference type="PANTHER" id="PTHR13710:SF153">
    <property type="entry name" value="RECQ-LIKE DNA HELICASE BLM"/>
    <property type="match status" value="1"/>
</dbReference>
<dbReference type="InterPro" id="IPR011545">
    <property type="entry name" value="DEAD/DEAH_box_helicase_dom"/>
</dbReference>
<dbReference type="SUPFAM" id="SSF52540">
    <property type="entry name" value="P-loop containing nucleoside triphosphate hydrolases"/>
    <property type="match status" value="1"/>
</dbReference>
<dbReference type="Pfam" id="PF00270">
    <property type="entry name" value="DEAD"/>
    <property type="match status" value="1"/>
</dbReference>
<dbReference type="GO" id="GO:0005694">
    <property type="term" value="C:chromosome"/>
    <property type="evidence" value="ECO:0007669"/>
    <property type="project" value="TreeGrafter"/>
</dbReference>
<dbReference type="InterPro" id="IPR004589">
    <property type="entry name" value="DNA_helicase_ATP-dep_RecQ"/>
</dbReference>
<dbReference type="InterPro" id="IPR036388">
    <property type="entry name" value="WH-like_DNA-bd_sf"/>
</dbReference>
<sequence length="997" mass="113525">MSMSSKSSNNKVEQSKNSALNNIDTHLQWLHSSSISVFNECLEESIESLKSNLEEDENISIRTCEQTDHNIGTVIKGSKSLSAIIESLSKKRISIKYGKTTHSTYKGTISIDSQNSAGIPREKSRSKSCSINENTSLNLRKSNTNRGLELEKYVSNSNNSNNKRSGRQNNFEIRDISNFIENRHTSCIQVNSDDKDWKSNEFDWSSDLYRINEKIFGNRSFRENQREIMNAIISQRDVFVMMPTGGGKSLCFQLPGLIPQNPHGSVTVVVMPLLALMVDQIEQLNLLGIKCAGLNSNQNKEVVNAIYNSLRNGDPQTCPQFLFVTPEKLKHSEVLFSILHTLNNQSRLLRFVIDEAHCVCQWGFDFRPDYIQLCRLREKFPNVPIVALTATATRDILADVIRQLNMVNPVVFALSFDRPNLRYEVRPKIGNKAKLVKEVTEIISKFSHSTCIIYCLSRSECEDICKELIKNGISATYYHGSMKDEKRNIAQKQWMSDEKQVMVATVAFGMGINKKDVRLVIHLSMPKSLENYYQESGRAGRDGMESLCILYYSYKDVVRLQALTDINVENSNKKYRRNNDSKNRGDNSLHALLGIVKYCEEQYECRRSIILRHFGEIFGGLCRVQCDNCRRLKIEQPINIEVRGIVECIITSIKHFYEYSRQRPKNNGFLTISSLIDILKGKKKKGKFNDEYLRGCYGILNENEIWKIENVQRLIHMMVINQFLSERVIQFNSGVIVANLQLGPLANEIFELGKNPQFNSISITLETTYPTPLLDNIKARNCTKIDNLNINILSNFSFENSGKTVTSEQSTVRLASKRVNSKNSGGSTKRRQISSSIEFDNVTHNTENESIENLSIFNISQFQSDTLPNCDIFSEISLKDLRSKLMTLRRNLASSYGISNTSSIASKEAIDNLINYLPTSIDKLSILPGWGAKQKLERFGPSFLSIIREFLFMNCVDKYNISNDKIEDPNSVSLTYQCPIDLINHEDLDKELDLIGF</sequence>
<dbReference type="SMART" id="SM00487">
    <property type="entry name" value="DEXDc"/>
    <property type="match status" value="1"/>
</dbReference>
<dbReference type="EC" id="5.6.2.4" evidence="11"/>
<dbReference type="GO" id="GO:0005634">
    <property type="term" value="C:nucleus"/>
    <property type="evidence" value="ECO:0007669"/>
    <property type="project" value="UniProtKB-SubCell"/>
</dbReference>
<evidence type="ECO:0000259" key="14">
    <source>
        <dbReference type="PROSITE" id="PS51192"/>
    </source>
</evidence>
<feature type="domain" description="Helicase C-terminal" evidence="15">
    <location>
        <begin position="438"/>
        <end position="590"/>
    </location>
</feature>
<evidence type="ECO:0000256" key="8">
    <source>
        <dbReference type="ARBA" id="ARBA00023235"/>
    </source>
</evidence>
<evidence type="ECO:0000313" key="16">
    <source>
        <dbReference type="EMBL" id="EEA08290.1"/>
    </source>
</evidence>
<dbReference type="AlphaFoldDB" id="B6AJ53"/>
<evidence type="ECO:0000256" key="3">
    <source>
        <dbReference type="ARBA" id="ARBA00022741"/>
    </source>
</evidence>
<dbReference type="PANTHER" id="PTHR13710">
    <property type="entry name" value="DNA HELICASE RECQ FAMILY MEMBER"/>
    <property type="match status" value="1"/>
</dbReference>
<dbReference type="EMBL" id="DS989738">
    <property type="protein sequence ID" value="EEA08290.1"/>
    <property type="molecule type" value="Genomic_DNA"/>
</dbReference>
<dbReference type="NCBIfam" id="TIGR00614">
    <property type="entry name" value="recQ_fam"/>
    <property type="match status" value="1"/>
</dbReference>
<dbReference type="GeneID" id="6997732"/>
<proteinExistence type="inferred from homology"/>
<dbReference type="FunFam" id="3.40.50.300:FF:001975">
    <property type="entry name" value="ATP-dependent DNA helicase"/>
    <property type="match status" value="1"/>
</dbReference>
<dbReference type="InterPro" id="IPR032284">
    <property type="entry name" value="RecQ_Zn-bd"/>
</dbReference>